<protein>
    <recommendedName>
        <fullName evidence="2">Activator of Hsp90 ATPase homologue 1/2-like C-terminal domain-containing protein</fullName>
    </recommendedName>
</protein>
<evidence type="ECO:0000313" key="3">
    <source>
        <dbReference type="EMBL" id="KAJ55289.1"/>
    </source>
</evidence>
<proteinExistence type="inferred from homology"/>
<reference evidence="3 4" key="1">
    <citation type="submission" date="2014-03" db="EMBL/GenBank/DDBJ databases">
        <title>Draft Genome Sequence of Actibacterium mucosum KCTC 23349, a Marine Alphaproteobacterium with Complex Ionic Requirements Isolated from Mediterranean Seawater at Malvarrosa Beach, Valencia, Spain.</title>
        <authorList>
            <person name="Arahal D.R."/>
            <person name="Shao Z."/>
            <person name="Lai Q."/>
            <person name="Pujalte M.J."/>
        </authorList>
    </citation>
    <scope>NUCLEOTIDE SEQUENCE [LARGE SCALE GENOMIC DNA]</scope>
    <source>
        <strain evidence="3 4">KCTC 23349</strain>
    </source>
</reference>
<dbReference type="SUPFAM" id="SSF55961">
    <property type="entry name" value="Bet v1-like"/>
    <property type="match status" value="2"/>
</dbReference>
<dbReference type="Gene3D" id="3.30.530.20">
    <property type="match status" value="2"/>
</dbReference>
<dbReference type="InterPro" id="IPR023393">
    <property type="entry name" value="START-like_dom_sf"/>
</dbReference>
<evidence type="ECO:0000259" key="2">
    <source>
        <dbReference type="Pfam" id="PF08327"/>
    </source>
</evidence>
<dbReference type="CDD" id="cd07814">
    <property type="entry name" value="SRPBCC_CalC_Aha1-like"/>
    <property type="match status" value="1"/>
</dbReference>
<dbReference type="STRING" id="1454373.ACMU_11360"/>
<sequence>MTDTTISKSVFLPATRMVVWQYLTDPAKMERWFHPADAPLAEGQDYTLRNGRDGDRMCWGKVIEMRAPEYMKWDFTVGPMEGAMSTVEWHLADAPGGTRLTMAHAGLPETAEAFGLVLALDKGWHAFLGNLHVLAEADATGDYSATITVPATPETAKVAIFDEMDIWWSKRVDRSDNGVTVHFGGSHVSFDFAGDDDGGYHWHCRDANMLIEDVDDATEWAGTSLIWHIRPEPGGSRITLTHQGLNADLACHDVCTRGWQKYFETSLRAHLSGETPMPETR</sequence>
<dbReference type="InterPro" id="IPR013538">
    <property type="entry name" value="ASHA1/2-like_C"/>
</dbReference>
<comment type="caution">
    <text evidence="3">The sequence shown here is derived from an EMBL/GenBank/DDBJ whole genome shotgun (WGS) entry which is preliminary data.</text>
</comment>
<dbReference type="EMBL" id="JFKE01000004">
    <property type="protein sequence ID" value="KAJ55289.1"/>
    <property type="molecule type" value="Genomic_DNA"/>
</dbReference>
<comment type="similarity">
    <text evidence="1">Belongs to the AHA1 family.</text>
</comment>
<dbReference type="Proteomes" id="UP000026249">
    <property type="component" value="Unassembled WGS sequence"/>
</dbReference>
<name>A0A037ZI47_9RHOB</name>
<organism evidence="3 4">
    <name type="scientific">Actibacterium mucosum KCTC 23349</name>
    <dbReference type="NCBI Taxonomy" id="1454373"/>
    <lineage>
        <taxon>Bacteria</taxon>
        <taxon>Pseudomonadati</taxon>
        <taxon>Pseudomonadota</taxon>
        <taxon>Alphaproteobacteria</taxon>
        <taxon>Rhodobacterales</taxon>
        <taxon>Roseobacteraceae</taxon>
        <taxon>Actibacterium</taxon>
    </lineage>
</organism>
<dbReference type="Pfam" id="PF08327">
    <property type="entry name" value="AHSA1"/>
    <property type="match status" value="1"/>
</dbReference>
<dbReference type="OrthoDB" id="9803476at2"/>
<keyword evidence="4" id="KW-1185">Reference proteome</keyword>
<accession>A0A037ZI47</accession>
<evidence type="ECO:0000256" key="1">
    <source>
        <dbReference type="ARBA" id="ARBA00006817"/>
    </source>
</evidence>
<gene>
    <name evidence="3" type="ORF">ACMU_11360</name>
</gene>
<dbReference type="RefSeq" id="WP_081805476.1">
    <property type="nucleotide sequence ID" value="NZ_JFKE01000004.1"/>
</dbReference>
<evidence type="ECO:0000313" key="4">
    <source>
        <dbReference type="Proteomes" id="UP000026249"/>
    </source>
</evidence>
<dbReference type="AlphaFoldDB" id="A0A037ZI47"/>
<feature type="domain" description="Activator of Hsp90 ATPase homologue 1/2-like C-terminal" evidence="2">
    <location>
        <begin position="14"/>
        <end position="135"/>
    </location>
</feature>